<feature type="domain" description="SAM" evidence="3">
    <location>
        <begin position="28"/>
        <end position="91"/>
    </location>
</feature>
<evidence type="ECO:0000256" key="2">
    <source>
        <dbReference type="ARBA" id="ARBA00023043"/>
    </source>
</evidence>
<evidence type="ECO:0000256" key="1">
    <source>
        <dbReference type="ARBA" id="ARBA00022737"/>
    </source>
</evidence>
<keyword evidence="2" id="KW-0040">ANK repeat</keyword>
<dbReference type="InterPro" id="IPR001660">
    <property type="entry name" value="SAM"/>
</dbReference>
<dbReference type="PROSITE" id="PS50105">
    <property type="entry name" value="SAM_DOMAIN"/>
    <property type="match status" value="1"/>
</dbReference>
<dbReference type="InterPro" id="IPR013761">
    <property type="entry name" value="SAM/pointed_sf"/>
</dbReference>
<dbReference type="Pfam" id="PF07647">
    <property type="entry name" value="SAM_2"/>
    <property type="match status" value="1"/>
</dbReference>
<dbReference type="SMART" id="SM00454">
    <property type="entry name" value="SAM"/>
    <property type="match status" value="1"/>
</dbReference>
<keyword evidence="1" id="KW-0677">Repeat</keyword>
<reference evidence="4" key="1">
    <citation type="submission" date="2023-07" db="EMBL/GenBank/DDBJ databases">
        <authorList>
            <person name="Stuckert A."/>
        </authorList>
    </citation>
    <scope>NUCLEOTIDE SEQUENCE</scope>
</reference>
<proteinExistence type="predicted"/>
<dbReference type="EMBL" id="CAUEEQ010039608">
    <property type="protein sequence ID" value="CAJ0955105.1"/>
    <property type="molecule type" value="Genomic_DNA"/>
</dbReference>
<gene>
    <name evidence="4" type="ORF">RIMI_LOCUS14996433</name>
</gene>
<accession>A0ABN9M3H6</accession>
<dbReference type="Gene3D" id="1.10.150.50">
    <property type="entry name" value="Transcription Factor, Ets-1"/>
    <property type="match status" value="1"/>
</dbReference>
<evidence type="ECO:0000259" key="3">
    <source>
        <dbReference type="PROSITE" id="PS50105"/>
    </source>
</evidence>
<evidence type="ECO:0000313" key="5">
    <source>
        <dbReference type="Proteomes" id="UP001176940"/>
    </source>
</evidence>
<keyword evidence="5" id="KW-1185">Reference proteome</keyword>
<dbReference type="InterPro" id="IPR042650">
    <property type="entry name" value="Asz1_SAM"/>
</dbReference>
<comment type="caution">
    <text evidence="4">The sequence shown here is derived from an EMBL/GenBank/DDBJ whole genome shotgun (WGS) entry which is preliminary data.</text>
</comment>
<dbReference type="PANTHER" id="PTHR24157">
    <property type="entry name" value="ANKYRIN REPEAT, SAM AND BASIC LEUCINE ZIPPER DOMAIN-CONTAINING PROTEIN 1"/>
    <property type="match status" value="1"/>
</dbReference>
<organism evidence="4 5">
    <name type="scientific">Ranitomeya imitator</name>
    <name type="common">mimic poison frog</name>
    <dbReference type="NCBI Taxonomy" id="111125"/>
    <lineage>
        <taxon>Eukaryota</taxon>
        <taxon>Metazoa</taxon>
        <taxon>Chordata</taxon>
        <taxon>Craniata</taxon>
        <taxon>Vertebrata</taxon>
        <taxon>Euteleostomi</taxon>
        <taxon>Amphibia</taxon>
        <taxon>Batrachia</taxon>
        <taxon>Anura</taxon>
        <taxon>Neobatrachia</taxon>
        <taxon>Hyloidea</taxon>
        <taxon>Dendrobatidae</taxon>
        <taxon>Dendrobatinae</taxon>
        <taxon>Ranitomeya</taxon>
    </lineage>
</organism>
<dbReference type="SUPFAM" id="SSF47769">
    <property type="entry name" value="SAM/Pointed domain"/>
    <property type="match status" value="1"/>
</dbReference>
<dbReference type="CDD" id="cd09521">
    <property type="entry name" value="SAM_ASZ1"/>
    <property type="match status" value="1"/>
</dbReference>
<evidence type="ECO:0000313" key="4">
    <source>
        <dbReference type="EMBL" id="CAJ0955105.1"/>
    </source>
</evidence>
<dbReference type="PANTHER" id="PTHR24157:SF3">
    <property type="entry name" value="ANKYRIN REPEAT, SAM AND BASIC LEUCINE ZIPPER DOMAIN-CONTAINING PROTEIN 1"/>
    <property type="match status" value="1"/>
</dbReference>
<dbReference type="Proteomes" id="UP001176940">
    <property type="component" value="Unassembled WGS sequence"/>
</dbReference>
<name>A0ABN9M3H6_9NEOB</name>
<sequence>MSAAKYRDILDENLFQSALDLRLGRSYSPSSDLDVFLHGLGLEHLAELLKENDLTLRQLLYLEESELKKAGITDVKDCKKIMAAMKEIHVEDTKLGKLPSLSKLESSDELFAFLLRLNRQCNAISHAVVAVSGQIPSNPQKVVFEWDNSQNFTTVCEDILTSITELNKEVCGLQDRLTKLESLAADKAAKSSKTND</sequence>
<protein>
    <recommendedName>
        <fullName evidence="3">SAM domain-containing protein</fullName>
    </recommendedName>
</protein>